<dbReference type="RefSeq" id="WP_145350613.1">
    <property type="nucleotide sequence ID" value="NZ_CP036262.1"/>
</dbReference>
<evidence type="ECO:0000313" key="1">
    <source>
        <dbReference type="EMBL" id="QDS92340.1"/>
    </source>
</evidence>
<protein>
    <submittedName>
        <fullName evidence="1">Uncharacterized protein</fullName>
    </submittedName>
</protein>
<dbReference type="EMBL" id="CP036262">
    <property type="protein sequence ID" value="QDS92340.1"/>
    <property type="molecule type" value="Genomic_DNA"/>
</dbReference>
<dbReference type="AlphaFoldDB" id="A0A517MBS6"/>
<reference evidence="1 2" key="1">
    <citation type="submission" date="2019-02" db="EMBL/GenBank/DDBJ databases">
        <title>Deep-cultivation of Planctomycetes and their phenomic and genomic characterization uncovers novel biology.</title>
        <authorList>
            <person name="Wiegand S."/>
            <person name="Jogler M."/>
            <person name="Boedeker C."/>
            <person name="Pinto D."/>
            <person name="Vollmers J."/>
            <person name="Rivas-Marin E."/>
            <person name="Kohn T."/>
            <person name="Peeters S.H."/>
            <person name="Heuer A."/>
            <person name="Rast P."/>
            <person name="Oberbeckmann S."/>
            <person name="Bunk B."/>
            <person name="Jeske O."/>
            <person name="Meyerdierks A."/>
            <person name="Storesund J.E."/>
            <person name="Kallscheuer N."/>
            <person name="Luecker S."/>
            <person name="Lage O.M."/>
            <person name="Pohl T."/>
            <person name="Merkel B.J."/>
            <person name="Hornburger P."/>
            <person name="Mueller R.-W."/>
            <person name="Bruemmer F."/>
            <person name="Labrenz M."/>
            <person name="Spormann A.M."/>
            <person name="Op den Camp H."/>
            <person name="Overmann J."/>
            <person name="Amann R."/>
            <person name="Jetten M.S.M."/>
            <person name="Mascher T."/>
            <person name="Medema M.H."/>
            <person name="Devos D.P."/>
            <person name="Kaster A.-K."/>
            <person name="Ovreas L."/>
            <person name="Rohde M."/>
            <person name="Galperin M.Y."/>
            <person name="Jogler C."/>
        </authorList>
    </citation>
    <scope>NUCLEOTIDE SEQUENCE [LARGE SCALE GENOMIC DNA]</scope>
    <source>
        <strain evidence="1 2">FF011L</strain>
    </source>
</reference>
<dbReference type="OrthoDB" id="274531at2"/>
<organism evidence="1 2">
    <name type="scientific">Roseimaritima multifibrata</name>
    <dbReference type="NCBI Taxonomy" id="1930274"/>
    <lineage>
        <taxon>Bacteria</taxon>
        <taxon>Pseudomonadati</taxon>
        <taxon>Planctomycetota</taxon>
        <taxon>Planctomycetia</taxon>
        <taxon>Pirellulales</taxon>
        <taxon>Pirellulaceae</taxon>
        <taxon>Roseimaritima</taxon>
    </lineage>
</organism>
<accession>A0A517MBS6</accession>
<gene>
    <name evidence="1" type="ORF">FF011L_10820</name>
</gene>
<evidence type="ECO:0000313" key="2">
    <source>
        <dbReference type="Proteomes" id="UP000320672"/>
    </source>
</evidence>
<dbReference type="Proteomes" id="UP000320672">
    <property type="component" value="Chromosome"/>
</dbReference>
<keyword evidence="2" id="KW-1185">Reference proteome</keyword>
<sequence length="167" mass="18203">MLLPGASEFHNQLQSSWDALGEGGPTLAALAALCARSFLDTPAEKQDDAATRDSLSPESRAILFAAKDRGVIEVRGVRTAFEAPARLLAIYVELDEHRTIAFRNSDKPEVTVRFLDGFAALCREGLILHHLHRDFSLSKKGFAVASQISREEVAEAIGEATEFGLHD</sequence>
<name>A0A517MBS6_9BACT</name>
<dbReference type="KEGG" id="rml:FF011L_10820"/>
<proteinExistence type="predicted"/>